<dbReference type="AlphaFoldDB" id="A0AAU7BR28"/>
<keyword evidence="7" id="KW-0732">Signal</keyword>
<name>A0AAU7BR28_9FLAO</name>
<dbReference type="GO" id="GO:0015288">
    <property type="term" value="F:porin activity"/>
    <property type="evidence" value="ECO:0007669"/>
    <property type="project" value="TreeGrafter"/>
</dbReference>
<accession>A0AAU7BR28</accession>
<dbReference type="GO" id="GO:0009279">
    <property type="term" value="C:cell outer membrane"/>
    <property type="evidence" value="ECO:0007669"/>
    <property type="project" value="UniProtKB-SubCell"/>
</dbReference>
<evidence type="ECO:0000256" key="4">
    <source>
        <dbReference type="ARBA" id="ARBA00023136"/>
    </source>
</evidence>
<sequence>MKAKNIYLTTISFLAIGFCNAQTLQEYLNIAKTNSSEIKEKTFEHNLYEEKVNEVGNLGNTNIGFGYFVSTPETRVGAQIARLSAEQQLPWFGTLEAEKRVAQSMSKTKLFDIELAERDLLYKVKELYYQLYEKHKITTILKESKQILTTYENMALSALENNKATMSDVLNIKVQKNELHSKIFKNLNEIDALSKNFNRLLQRDLNIQIEMPDSLSVLDILIKEPTINEHPSLSKIDQQSNVYKAEDVLVNKDKLPKLAFGLDYILVEERQDLKLTDNGKDIVMPKIGLSIPLFTKKYDSKTQQIKIKQDVLASKKENTIKQLEMALEESILQLDNAILNVVATQKNKTETQLAINVDLKAYETGILNYDKILRLQLQKIKFQLMEVEAVKTAFVAKAKTEYLTE</sequence>
<dbReference type="GO" id="GO:1990281">
    <property type="term" value="C:efflux pump complex"/>
    <property type="evidence" value="ECO:0007669"/>
    <property type="project" value="TreeGrafter"/>
</dbReference>
<feature type="chain" id="PRO_5043772695" evidence="7">
    <location>
        <begin position="22"/>
        <end position="405"/>
    </location>
</feature>
<organism evidence="8">
    <name type="scientific">Pontimicrobium sp. SW4</name>
    <dbReference type="NCBI Taxonomy" id="3153519"/>
    <lineage>
        <taxon>Bacteria</taxon>
        <taxon>Pseudomonadati</taxon>
        <taxon>Bacteroidota</taxon>
        <taxon>Flavobacteriia</taxon>
        <taxon>Flavobacteriales</taxon>
        <taxon>Flavobacteriaceae</taxon>
        <taxon>Pontimicrobium</taxon>
    </lineage>
</organism>
<reference evidence="8" key="1">
    <citation type="submission" date="2024-05" db="EMBL/GenBank/DDBJ databases">
        <title>Pontimicrobium maritimus sp. nov., isolated form sea water.</title>
        <authorList>
            <person name="Muhammad N."/>
            <person name="Vuong T.Q."/>
            <person name="Han H.L."/>
            <person name="Kim S.-G."/>
        </authorList>
    </citation>
    <scope>NUCLEOTIDE SEQUENCE</scope>
    <source>
        <strain evidence="8">SW4</strain>
    </source>
</reference>
<evidence type="ECO:0000313" key="8">
    <source>
        <dbReference type="EMBL" id="XBG60502.1"/>
    </source>
</evidence>
<comment type="subcellular location">
    <subcellularLocation>
        <location evidence="1">Cell outer membrane</location>
    </subcellularLocation>
</comment>
<proteinExistence type="predicted"/>
<evidence type="ECO:0000256" key="7">
    <source>
        <dbReference type="SAM" id="SignalP"/>
    </source>
</evidence>
<dbReference type="InterPro" id="IPR051906">
    <property type="entry name" value="TolC-like"/>
</dbReference>
<protein>
    <submittedName>
        <fullName evidence="8">TolC family protein</fullName>
    </submittedName>
</protein>
<dbReference type="SUPFAM" id="SSF56954">
    <property type="entry name" value="Outer membrane efflux proteins (OEP)"/>
    <property type="match status" value="1"/>
</dbReference>
<dbReference type="Gene3D" id="1.20.1600.10">
    <property type="entry name" value="Outer membrane efflux proteins (OEP)"/>
    <property type="match status" value="1"/>
</dbReference>
<evidence type="ECO:0000256" key="2">
    <source>
        <dbReference type="ARBA" id="ARBA00022452"/>
    </source>
</evidence>
<dbReference type="PANTHER" id="PTHR30026:SF20">
    <property type="entry name" value="OUTER MEMBRANE PROTEIN TOLC"/>
    <property type="match status" value="1"/>
</dbReference>
<dbReference type="EMBL" id="CP157199">
    <property type="protein sequence ID" value="XBG60502.1"/>
    <property type="molecule type" value="Genomic_DNA"/>
</dbReference>
<keyword evidence="5" id="KW-0998">Cell outer membrane</keyword>
<gene>
    <name evidence="8" type="ORF">ABGB03_11610</name>
</gene>
<feature type="signal peptide" evidence="7">
    <location>
        <begin position="1"/>
        <end position="21"/>
    </location>
</feature>
<evidence type="ECO:0000256" key="3">
    <source>
        <dbReference type="ARBA" id="ARBA00022692"/>
    </source>
</evidence>
<keyword evidence="6" id="KW-0175">Coiled coil</keyword>
<evidence type="ECO:0000256" key="5">
    <source>
        <dbReference type="ARBA" id="ARBA00023237"/>
    </source>
</evidence>
<dbReference type="RefSeq" id="WP_347922733.1">
    <property type="nucleotide sequence ID" value="NZ_CP157199.1"/>
</dbReference>
<keyword evidence="3" id="KW-0812">Transmembrane</keyword>
<keyword evidence="4" id="KW-0472">Membrane</keyword>
<feature type="coiled-coil region" evidence="6">
    <location>
        <begin position="313"/>
        <end position="340"/>
    </location>
</feature>
<keyword evidence="2" id="KW-1134">Transmembrane beta strand</keyword>
<dbReference type="GO" id="GO:0015562">
    <property type="term" value="F:efflux transmembrane transporter activity"/>
    <property type="evidence" value="ECO:0007669"/>
    <property type="project" value="InterPro"/>
</dbReference>
<evidence type="ECO:0000256" key="6">
    <source>
        <dbReference type="SAM" id="Coils"/>
    </source>
</evidence>
<evidence type="ECO:0000256" key="1">
    <source>
        <dbReference type="ARBA" id="ARBA00004442"/>
    </source>
</evidence>
<dbReference type="PANTHER" id="PTHR30026">
    <property type="entry name" value="OUTER MEMBRANE PROTEIN TOLC"/>
    <property type="match status" value="1"/>
</dbReference>